<evidence type="ECO:0000313" key="2">
    <source>
        <dbReference type="Proteomes" id="UP000499080"/>
    </source>
</evidence>
<sequence>MRNVSWIDDNTGLSVCIFPKDETPDIYRFKLNTNNTVFQPELAAIDFGVRWALERHKSININIDSWSSIEALRSSRPISALVISAKKNFYMAGDLVGLDWVKAIQVTSSRIAMQNKLLLREKN</sequence>
<reference evidence="1 2" key="1">
    <citation type="journal article" date="2019" name="Sci. Rep.">
        <title>Orb-weaving spider Araneus ventricosus genome elucidates the spidroin gene catalogue.</title>
        <authorList>
            <person name="Kono N."/>
            <person name="Nakamura H."/>
            <person name="Ohtoshi R."/>
            <person name="Moran D.A.P."/>
            <person name="Shinohara A."/>
            <person name="Yoshida Y."/>
            <person name="Fujiwara M."/>
            <person name="Mori M."/>
            <person name="Tomita M."/>
            <person name="Arakawa K."/>
        </authorList>
    </citation>
    <scope>NUCLEOTIDE SEQUENCE [LARGE SCALE GENOMIC DNA]</scope>
</reference>
<keyword evidence="2" id="KW-1185">Reference proteome</keyword>
<evidence type="ECO:0008006" key="3">
    <source>
        <dbReference type="Google" id="ProtNLM"/>
    </source>
</evidence>
<dbReference type="OrthoDB" id="6514649at2759"/>
<dbReference type="Proteomes" id="UP000499080">
    <property type="component" value="Unassembled WGS sequence"/>
</dbReference>
<name>A0A4Y2VZT7_ARAVE</name>
<protein>
    <recommendedName>
        <fullName evidence="3">RNase H type-1 domain-containing protein</fullName>
    </recommendedName>
</protein>
<accession>A0A4Y2VZT7</accession>
<evidence type="ECO:0000313" key="1">
    <source>
        <dbReference type="EMBL" id="GBO29806.1"/>
    </source>
</evidence>
<proteinExistence type="predicted"/>
<organism evidence="1 2">
    <name type="scientific">Araneus ventricosus</name>
    <name type="common">Orbweaver spider</name>
    <name type="synonym">Epeira ventricosa</name>
    <dbReference type="NCBI Taxonomy" id="182803"/>
    <lineage>
        <taxon>Eukaryota</taxon>
        <taxon>Metazoa</taxon>
        <taxon>Ecdysozoa</taxon>
        <taxon>Arthropoda</taxon>
        <taxon>Chelicerata</taxon>
        <taxon>Arachnida</taxon>
        <taxon>Araneae</taxon>
        <taxon>Araneomorphae</taxon>
        <taxon>Entelegynae</taxon>
        <taxon>Araneoidea</taxon>
        <taxon>Araneidae</taxon>
        <taxon>Araneus</taxon>
    </lineage>
</organism>
<comment type="caution">
    <text evidence="1">The sequence shown here is derived from an EMBL/GenBank/DDBJ whole genome shotgun (WGS) entry which is preliminary data.</text>
</comment>
<gene>
    <name evidence="1" type="ORF">AVEN_259036_1</name>
</gene>
<dbReference type="EMBL" id="BGPR01052997">
    <property type="protein sequence ID" value="GBO29806.1"/>
    <property type="molecule type" value="Genomic_DNA"/>
</dbReference>
<dbReference type="AlphaFoldDB" id="A0A4Y2VZT7"/>